<feature type="domain" description="MIR" evidence="3">
    <location>
        <begin position="211"/>
        <end position="268"/>
    </location>
</feature>
<sequence length="401" mass="45948">MVKYVVREWAELISDPISLEIKDQRVFEHADLPVVSDKLSVTLRLKIRSHTSGLATILQKGTGKTVRTPGLWLSANKSTLNPRFSGNWRDSVGMDISDGLSLNKWYHIAYTLSEPEKRLDLYKDGDWVGFYGINDVKTQKIVFNEGPLHIGRAFSYNGFDGEISNVRYFNWRLSPEEVKEDFFVRNFRIDFRHKLLQVIYFYIIKKNVFQKKPIVHGSKVTLVHVSTRKYLSTKGIKYDLGLNNRQHMVIGNEQEIDLKNDVWTIIGAKGTGVNKGGPVSLDTIVVFKHQATGYNLHSHDMSHEKFTPISRHQQVTLCGIINTDDEWRIRRFDDDSGHLMSGDIISLFHVNTNKPLYSHSILLGDGSQEVSCHGDGSETNNKVTMLNYELNDKFSFIYCFL</sequence>
<dbReference type="PANTHER" id="PTHR46809:SF2">
    <property type="entry name" value="GH21273P"/>
    <property type="match status" value="1"/>
</dbReference>
<organism evidence="4 5">
    <name type="scientific">Rhizophagus clarus</name>
    <dbReference type="NCBI Taxonomy" id="94130"/>
    <lineage>
        <taxon>Eukaryota</taxon>
        <taxon>Fungi</taxon>
        <taxon>Fungi incertae sedis</taxon>
        <taxon>Mucoromycota</taxon>
        <taxon>Glomeromycotina</taxon>
        <taxon>Glomeromycetes</taxon>
        <taxon>Glomerales</taxon>
        <taxon>Glomeraceae</taxon>
        <taxon>Rhizophagus</taxon>
    </lineage>
</organism>
<dbReference type="Proteomes" id="UP000247702">
    <property type="component" value="Unassembled WGS sequence"/>
</dbReference>
<accession>A0A2Z6R3F2</accession>
<protein>
    <recommendedName>
        <fullName evidence="3">MIR domain-containing protein</fullName>
    </recommendedName>
</protein>
<name>A0A2Z6R3F2_9GLOM</name>
<keyword evidence="1" id="KW-0732">Signal</keyword>
<dbReference type="SMART" id="SM00472">
    <property type="entry name" value="MIR"/>
    <property type="match status" value="3"/>
</dbReference>
<dbReference type="AlphaFoldDB" id="A0A2Z6R3F2"/>
<evidence type="ECO:0000256" key="2">
    <source>
        <dbReference type="ARBA" id="ARBA00022737"/>
    </source>
</evidence>
<evidence type="ECO:0000313" key="5">
    <source>
        <dbReference type="Proteomes" id="UP000247702"/>
    </source>
</evidence>
<dbReference type="InterPro" id="IPR013320">
    <property type="entry name" value="ConA-like_dom_sf"/>
</dbReference>
<evidence type="ECO:0000259" key="3">
    <source>
        <dbReference type="PROSITE" id="PS50919"/>
    </source>
</evidence>
<keyword evidence="5" id="KW-1185">Reference proteome</keyword>
<dbReference type="PANTHER" id="PTHR46809">
    <property type="entry name" value="STROMAL CELL-DERIVED FACTOR 2-LIKE PROTEIN"/>
    <property type="match status" value="1"/>
</dbReference>
<evidence type="ECO:0000313" key="4">
    <source>
        <dbReference type="EMBL" id="GBB87308.1"/>
    </source>
</evidence>
<dbReference type="Gene3D" id="2.80.10.50">
    <property type="match status" value="1"/>
</dbReference>
<evidence type="ECO:0000256" key="1">
    <source>
        <dbReference type="ARBA" id="ARBA00022729"/>
    </source>
</evidence>
<dbReference type="EMBL" id="BEXD01000418">
    <property type="protein sequence ID" value="GBB87308.1"/>
    <property type="molecule type" value="Genomic_DNA"/>
</dbReference>
<comment type="caution">
    <text evidence="4">The sequence shown here is derived from an EMBL/GenBank/DDBJ whole genome shotgun (WGS) entry which is preliminary data.</text>
</comment>
<proteinExistence type="predicted"/>
<dbReference type="InterPro" id="IPR036300">
    <property type="entry name" value="MIR_dom_sf"/>
</dbReference>
<dbReference type="InterPro" id="IPR016093">
    <property type="entry name" value="MIR_motif"/>
</dbReference>
<reference evidence="4 5" key="1">
    <citation type="submission" date="2017-11" db="EMBL/GenBank/DDBJ databases">
        <title>The genome of Rhizophagus clarus HR1 reveals common genetic basis of auxotrophy among arbuscular mycorrhizal fungi.</title>
        <authorList>
            <person name="Kobayashi Y."/>
        </authorList>
    </citation>
    <scope>NUCLEOTIDE SEQUENCE [LARGE SCALE GENOMIC DNA]</scope>
    <source>
        <strain evidence="4 5">HR1</strain>
    </source>
</reference>
<dbReference type="PROSITE" id="PS50919">
    <property type="entry name" value="MIR"/>
    <property type="match status" value="3"/>
</dbReference>
<gene>
    <name evidence="4" type="ORF">RclHR1_13740003</name>
</gene>
<dbReference type="SUPFAM" id="SSF49899">
    <property type="entry name" value="Concanavalin A-like lectins/glucanases"/>
    <property type="match status" value="1"/>
</dbReference>
<dbReference type="Gene3D" id="2.60.120.200">
    <property type="match status" value="1"/>
</dbReference>
<feature type="domain" description="MIR" evidence="3">
    <location>
        <begin position="336"/>
        <end position="388"/>
    </location>
</feature>
<dbReference type="Pfam" id="PF13385">
    <property type="entry name" value="Laminin_G_3"/>
    <property type="match status" value="1"/>
</dbReference>
<dbReference type="SUPFAM" id="SSF82109">
    <property type="entry name" value="MIR domain"/>
    <property type="match status" value="1"/>
</dbReference>
<keyword evidence="2" id="KW-0677">Repeat</keyword>
<feature type="domain" description="MIR" evidence="3">
    <location>
        <begin position="276"/>
        <end position="332"/>
    </location>
</feature>